<proteinExistence type="predicted"/>
<evidence type="ECO:0000313" key="3">
    <source>
        <dbReference type="Proteomes" id="UP000232722"/>
    </source>
</evidence>
<dbReference type="AlphaFoldDB" id="A0A2N0NI02"/>
<organism evidence="2 3">
    <name type="scientific">Rhizophagus irregularis</name>
    <dbReference type="NCBI Taxonomy" id="588596"/>
    <lineage>
        <taxon>Eukaryota</taxon>
        <taxon>Fungi</taxon>
        <taxon>Fungi incertae sedis</taxon>
        <taxon>Mucoromycota</taxon>
        <taxon>Glomeromycotina</taxon>
        <taxon>Glomeromycetes</taxon>
        <taxon>Glomerales</taxon>
        <taxon>Glomeraceae</taxon>
        <taxon>Rhizophagus</taxon>
    </lineage>
</organism>
<gene>
    <name evidence="2" type="ORF">RhiirA5_439364</name>
</gene>
<feature type="non-terminal residue" evidence="2">
    <location>
        <position position="1"/>
    </location>
</feature>
<sequence>DKAKVPLGIAAVGRTFKTIQTTNEPVSVPDHDFPKATKHKLIPSVYLLINPSDSNDSLRSGKVQIFIRPEHFLGTSCETHMVDLMSITKEEPFHEFTHNEDSVKPFWCLLTDGGPDENPRFLANISKYLLLFKKLDLDYLTVQTHAPGQSAYNPVERSMASLSGKLAGIELDAFAHGKHLGSINGKVTIVDEDLGRHNFRHAGERLCELWGHDKINGHPVITTYVEEHDRSDFLDIEEDQPHAPEIYNILSANNGFLPPITKGYDGHFLNLVHTLEYFGEKLPGYDEHCPSISQDQYPSFVYQKCFRYYPTKMFLKLHIKTTHSNEKAPKSGVTNEETESLPWDYGCNVENTKDNEISNHEIRNVQVFQGEKPVKKGKSRPRQQNLTAKPWEQDHLTFKI</sequence>
<reference evidence="2 3" key="1">
    <citation type="submission" date="2016-04" db="EMBL/GenBank/DDBJ databases">
        <title>Genome analyses suggest a sexual origin of heterokaryosis in a supposedly ancient asexual fungus.</title>
        <authorList>
            <person name="Ropars J."/>
            <person name="Sedzielewska K."/>
            <person name="Noel J."/>
            <person name="Charron P."/>
            <person name="Farinelli L."/>
            <person name="Marton T."/>
            <person name="Kruger M."/>
            <person name="Pelin A."/>
            <person name="Brachmann A."/>
            <person name="Corradi N."/>
        </authorList>
    </citation>
    <scope>NUCLEOTIDE SEQUENCE [LARGE SCALE GENOMIC DNA]</scope>
    <source>
        <strain evidence="2 3">A5</strain>
    </source>
</reference>
<dbReference type="EMBL" id="LLXJ01006497">
    <property type="protein sequence ID" value="PKB94184.1"/>
    <property type="molecule type" value="Genomic_DNA"/>
</dbReference>
<dbReference type="PANTHER" id="PTHR46954:SF1">
    <property type="entry name" value="C2H2-TYPE DOMAIN-CONTAINING PROTEIN"/>
    <property type="match status" value="1"/>
</dbReference>
<dbReference type="VEuPathDB" id="FungiDB:FUN_019489"/>
<evidence type="ECO:0008006" key="4">
    <source>
        <dbReference type="Google" id="ProtNLM"/>
    </source>
</evidence>
<name>A0A2N0NI02_9GLOM</name>
<protein>
    <recommendedName>
        <fullName evidence="4">C2H2-type domain-containing protein</fullName>
    </recommendedName>
</protein>
<comment type="caution">
    <text evidence="2">The sequence shown here is derived from an EMBL/GenBank/DDBJ whole genome shotgun (WGS) entry which is preliminary data.</text>
</comment>
<dbReference type="Proteomes" id="UP000232722">
    <property type="component" value="Unassembled WGS sequence"/>
</dbReference>
<evidence type="ECO:0000256" key="1">
    <source>
        <dbReference type="SAM" id="MobiDB-lite"/>
    </source>
</evidence>
<reference evidence="2 3" key="2">
    <citation type="submission" date="2017-09" db="EMBL/GenBank/DDBJ databases">
        <title>Extensive intraspecific genome diversity in a model arbuscular mycorrhizal fungus.</title>
        <authorList>
            <person name="Chen E.C."/>
            <person name="Morin E."/>
            <person name="Beaudet D."/>
            <person name="Noel J."/>
            <person name="Ndikumana S."/>
            <person name="Charron P."/>
            <person name="St-Onge C."/>
            <person name="Giorgi J."/>
            <person name="Grigoriev I.V."/>
            <person name="Roux C."/>
            <person name="Martin F.M."/>
            <person name="Corradi N."/>
        </authorList>
    </citation>
    <scope>NUCLEOTIDE SEQUENCE [LARGE SCALE GENOMIC DNA]</scope>
    <source>
        <strain evidence="2 3">A5</strain>
    </source>
</reference>
<dbReference type="VEuPathDB" id="FungiDB:RhiirFUN_007193"/>
<dbReference type="PANTHER" id="PTHR46954">
    <property type="entry name" value="C2H2-TYPE DOMAIN-CONTAINING PROTEIN"/>
    <property type="match status" value="1"/>
</dbReference>
<dbReference type="VEuPathDB" id="FungiDB:RhiirA1_479659"/>
<feature type="compositionally biased region" description="Basic and acidic residues" evidence="1">
    <location>
        <begin position="391"/>
        <end position="400"/>
    </location>
</feature>
<feature type="region of interest" description="Disordered" evidence="1">
    <location>
        <begin position="372"/>
        <end position="400"/>
    </location>
</feature>
<accession>A0A2N0NI02</accession>
<evidence type="ECO:0000313" key="2">
    <source>
        <dbReference type="EMBL" id="PKB94184.1"/>
    </source>
</evidence>